<sequence length="183" mass="20694">MRDENKEKLAAIMALSANFGKEFSTALLKIWLELLEEYPADVVNAGVRAVIVQYKYKTIPPFAVLREAMERIAGIIPQEESLDIAAAAEWNKLVDDIGRRGRYNCPQFCPTTSYVLRGMGGWDAACSWDTDKLEWRRREFIEAWRQSHGREEAMMLGSEGIKALVGGPESSRAILNRVLEITQ</sequence>
<organism evidence="1 2">
    <name type="scientific">Desulfovibrio falkowii</name>
    <dbReference type="NCBI Taxonomy" id="3136602"/>
    <lineage>
        <taxon>Bacteria</taxon>
        <taxon>Pseudomonadati</taxon>
        <taxon>Thermodesulfobacteriota</taxon>
        <taxon>Desulfovibrionia</taxon>
        <taxon>Desulfovibrionales</taxon>
        <taxon>Desulfovibrionaceae</taxon>
        <taxon>Desulfovibrio</taxon>
    </lineage>
</organism>
<reference evidence="1 2" key="1">
    <citation type="journal article" date="2025" name="Int. J. Syst. Evol. Microbiol.">
        <title>Desulfovibrio falkowii sp. nov., Porphyromonas miyakawae sp. nov., Mediterraneibacter flintii sp. nov. and Owariibacterium komagatae gen. nov., sp. nov., isolated from human faeces.</title>
        <authorList>
            <person name="Hamaguchi T."/>
            <person name="Ohara M."/>
            <person name="Hisatomi A."/>
            <person name="Sekiguchi K."/>
            <person name="Takeda J.I."/>
            <person name="Ueyama J."/>
            <person name="Ito M."/>
            <person name="Nishiwaki H."/>
            <person name="Ogi T."/>
            <person name="Hirayama M."/>
            <person name="Ohkuma M."/>
            <person name="Sakamoto M."/>
            <person name="Ohno K."/>
        </authorList>
    </citation>
    <scope>NUCLEOTIDE SEQUENCE [LARGE SCALE GENOMIC DNA]</scope>
    <source>
        <strain evidence="1 2">13CB8C</strain>
    </source>
</reference>
<gene>
    <name evidence="1" type="ORF">Defa_12830</name>
</gene>
<comment type="caution">
    <text evidence="1">The sequence shown here is derived from an EMBL/GenBank/DDBJ whole genome shotgun (WGS) entry which is preliminary data.</text>
</comment>
<proteinExistence type="predicted"/>
<keyword evidence="2" id="KW-1185">Reference proteome</keyword>
<dbReference type="EMBL" id="BAAFSG010000001">
    <property type="protein sequence ID" value="GAB1253796.1"/>
    <property type="molecule type" value="Genomic_DNA"/>
</dbReference>
<accession>A0ABQ0E857</accession>
<dbReference type="RefSeq" id="WP_407844463.1">
    <property type="nucleotide sequence ID" value="NZ_BAAFSG010000001.1"/>
</dbReference>
<evidence type="ECO:0008006" key="3">
    <source>
        <dbReference type="Google" id="ProtNLM"/>
    </source>
</evidence>
<protein>
    <recommendedName>
        <fullName evidence="3">Replicative helicase inhibitor G39P N-terminal domain-containing protein</fullName>
    </recommendedName>
</protein>
<evidence type="ECO:0000313" key="2">
    <source>
        <dbReference type="Proteomes" id="UP001628192"/>
    </source>
</evidence>
<dbReference type="Proteomes" id="UP001628192">
    <property type="component" value="Unassembled WGS sequence"/>
</dbReference>
<name>A0ABQ0E857_9BACT</name>
<evidence type="ECO:0000313" key="1">
    <source>
        <dbReference type="EMBL" id="GAB1253796.1"/>
    </source>
</evidence>